<reference evidence="2" key="1">
    <citation type="submission" date="2019-08" db="EMBL/GenBank/DDBJ databases">
        <title>The improved chromosome-level genome for the pearl oyster Pinctada fucata martensii using PacBio sequencing and Hi-C.</title>
        <authorList>
            <person name="Zheng Z."/>
        </authorList>
    </citation>
    <scope>NUCLEOTIDE SEQUENCE</scope>
    <source>
        <strain evidence="2">ZZ-2019</strain>
        <tissue evidence="2">Adductor muscle</tissue>
    </source>
</reference>
<name>A0AA88YMX8_PINIB</name>
<proteinExistence type="predicted"/>
<organism evidence="2 3">
    <name type="scientific">Pinctada imbricata</name>
    <name type="common">Atlantic pearl-oyster</name>
    <name type="synonym">Pinctada martensii</name>
    <dbReference type="NCBI Taxonomy" id="66713"/>
    <lineage>
        <taxon>Eukaryota</taxon>
        <taxon>Metazoa</taxon>
        <taxon>Spiralia</taxon>
        <taxon>Lophotrochozoa</taxon>
        <taxon>Mollusca</taxon>
        <taxon>Bivalvia</taxon>
        <taxon>Autobranchia</taxon>
        <taxon>Pteriomorphia</taxon>
        <taxon>Pterioida</taxon>
        <taxon>Pterioidea</taxon>
        <taxon>Pteriidae</taxon>
        <taxon>Pinctada</taxon>
    </lineage>
</organism>
<dbReference type="EMBL" id="VSWD01000005">
    <property type="protein sequence ID" value="KAK3102740.1"/>
    <property type="molecule type" value="Genomic_DNA"/>
</dbReference>
<dbReference type="Proteomes" id="UP001186944">
    <property type="component" value="Unassembled WGS sequence"/>
</dbReference>
<gene>
    <name evidence="2" type="ORF">FSP39_013573</name>
</gene>
<evidence type="ECO:0000313" key="3">
    <source>
        <dbReference type="Proteomes" id="UP001186944"/>
    </source>
</evidence>
<protein>
    <submittedName>
        <fullName evidence="2">Uncharacterized protein</fullName>
    </submittedName>
</protein>
<evidence type="ECO:0000313" key="2">
    <source>
        <dbReference type="EMBL" id="KAK3102740.1"/>
    </source>
</evidence>
<feature type="region of interest" description="Disordered" evidence="1">
    <location>
        <begin position="1"/>
        <end position="25"/>
    </location>
</feature>
<evidence type="ECO:0000256" key="1">
    <source>
        <dbReference type="SAM" id="MobiDB-lite"/>
    </source>
</evidence>
<comment type="caution">
    <text evidence="2">The sequence shown here is derived from an EMBL/GenBank/DDBJ whole genome shotgun (WGS) entry which is preliminary data.</text>
</comment>
<dbReference type="AlphaFoldDB" id="A0AA88YMX8"/>
<sequence>MASRSCRGKNDTGTSSRETDSASKEQLKSYIPLKASSWKQGHLREIGIFYDEKCSNLDEIISRLKEQLKVRHTLADLPNIGKRLVQLTKEIWTFSVDLSEKSAETITYGNRETNHLVQKFASEDNELRAQFRNSSGEER</sequence>
<keyword evidence="3" id="KW-1185">Reference proteome</keyword>
<accession>A0AA88YMX8</accession>